<organism evidence="1 2">
    <name type="scientific">Marinibaculum pumilum</name>
    <dbReference type="NCBI Taxonomy" id="1766165"/>
    <lineage>
        <taxon>Bacteria</taxon>
        <taxon>Pseudomonadati</taxon>
        <taxon>Pseudomonadota</taxon>
        <taxon>Alphaproteobacteria</taxon>
        <taxon>Rhodospirillales</taxon>
        <taxon>Rhodospirillaceae</taxon>
        <taxon>Marinibaculum</taxon>
    </lineage>
</organism>
<dbReference type="Pfam" id="PF17645">
    <property type="entry name" value="Amdase"/>
    <property type="match status" value="1"/>
</dbReference>
<dbReference type="PANTHER" id="PTHR40267:SF1">
    <property type="entry name" value="BLR3294 PROTEIN"/>
    <property type="match status" value="1"/>
</dbReference>
<accession>A0ABV7L302</accession>
<dbReference type="InterPro" id="IPR053714">
    <property type="entry name" value="Iso_Racemase_Enz_sf"/>
</dbReference>
<evidence type="ECO:0000313" key="1">
    <source>
        <dbReference type="EMBL" id="MFC3229008.1"/>
    </source>
</evidence>
<dbReference type="EMBL" id="JBHRTR010000029">
    <property type="protein sequence ID" value="MFC3229008.1"/>
    <property type="molecule type" value="Genomic_DNA"/>
</dbReference>
<dbReference type="PIRSF" id="PIRSF015736">
    <property type="entry name" value="MI"/>
    <property type="match status" value="1"/>
</dbReference>
<name>A0ABV7L302_9PROT</name>
<comment type="caution">
    <text evidence="1">The sequence shown here is derived from an EMBL/GenBank/DDBJ whole genome shotgun (WGS) entry which is preliminary data.</text>
</comment>
<protein>
    <recommendedName>
        <fullName evidence="3">Asp/Glu racemase</fullName>
    </recommendedName>
</protein>
<dbReference type="InterPro" id="IPR026286">
    <property type="entry name" value="MaiA/AMDase"/>
</dbReference>
<evidence type="ECO:0008006" key="3">
    <source>
        <dbReference type="Google" id="ProtNLM"/>
    </source>
</evidence>
<reference evidence="2" key="1">
    <citation type="journal article" date="2019" name="Int. J. Syst. Evol. Microbiol.">
        <title>The Global Catalogue of Microorganisms (GCM) 10K type strain sequencing project: providing services to taxonomists for standard genome sequencing and annotation.</title>
        <authorList>
            <consortium name="The Broad Institute Genomics Platform"/>
            <consortium name="The Broad Institute Genome Sequencing Center for Infectious Disease"/>
            <person name="Wu L."/>
            <person name="Ma J."/>
        </authorList>
    </citation>
    <scope>NUCLEOTIDE SEQUENCE [LARGE SCALE GENOMIC DNA]</scope>
    <source>
        <strain evidence="2">KCTC 42964</strain>
    </source>
</reference>
<dbReference type="RefSeq" id="WP_379902757.1">
    <property type="nucleotide sequence ID" value="NZ_JBHRTR010000029.1"/>
</dbReference>
<dbReference type="Gene3D" id="3.40.50.12500">
    <property type="match status" value="1"/>
</dbReference>
<keyword evidence="2" id="KW-1185">Reference proteome</keyword>
<dbReference type="PANTHER" id="PTHR40267">
    <property type="entry name" value="BLR3294 PROTEIN"/>
    <property type="match status" value="1"/>
</dbReference>
<proteinExistence type="predicted"/>
<sequence length="252" mass="26300">MRLDYELDEGAERDAAFGFVILQVDETLEADLRRLLPDPGLRLYHSRIPSAPEVTVETLPRMAADLTRAAALLPAHAGLDAIGYACTSAATVMGEGRVSELVAAAHPGVPVTNPLTAVKAACRALGVTRLGLVSPYEPVVSQALRDALEAAGIAVSAFGCFEQKEERLVARISPDSILDALLAIGGRDSQAVFAACTNLRAVEVLAEAERMLGKPVLASNQVMAWHLLRLAGLDAPLGTGGALSDAGLADAD</sequence>
<gene>
    <name evidence="1" type="ORF">ACFOGJ_17315</name>
</gene>
<evidence type="ECO:0000313" key="2">
    <source>
        <dbReference type="Proteomes" id="UP001595528"/>
    </source>
</evidence>
<dbReference type="Proteomes" id="UP001595528">
    <property type="component" value="Unassembled WGS sequence"/>
</dbReference>